<organism evidence="14 15">
    <name type="scientific">Acanthosepion pharaonis</name>
    <name type="common">Pharaoh cuttlefish</name>
    <name type="synonym">Sepia pharaonis</name>
    <dbReference type="NCBI Taxonomy" id="158019"/>
    <lineage>
        <taxon>Eukaryota</taxon>
        <taxon>Metazoa</taxon>
        <taxon>Spiralia</taxon>
        <taxon>Lophotrochozoa</taxon>
        <taxon>Mollusca</taxon>
        <taxon>Cephalopoda</taxon>
        <taxon>Coleoidea</taxon>
        <taxon>Decapodiformes</taxon>
        <taxon>Sepiida</taxon>
        <taxon>Sepiina</taxon>
        <taxon>Sepiidae</taxon>
        <taxon>Acanthosepion</taxon>
    </lineage>
</organism>
<evidence type="ECO:0000256" key="7">
    <source>
        <dbReference type="ARBA" id="ARBA00023145"/>
    </source>
</evidence>
<dbReference type="SUPFAM" id="SSF52743">
    <property type="entry name" value="Subtilisin-like"/>
    <property type="match status" value="1"/>
</dbReference>
<dbReference type="InterPro" id="IPR034182">
    <property type="entry name" value="Kexin/furin"/>
</dbReference>
<feature type="active site" description="Charge relay system" evidence="10 11">
    <location>
        <position position="78"/>
    </location>
</feature>
<dbReference type="OrthoDB" id="300641at2759"/>
<evidence type="ECO:0000256" key="8">
    <source>
        <dbReference type="ARBA" id="ARBA00023157"/>
    </source>
</evidence>
<dbReference type="InterPro" id="IPR015500">
    <property type="entry name" value="Peptidase_S8_subtilisin-rel"/>
</dbReference>
<evidence type="ECO:0000256" key="9">
    <source>
        <dbReference type="ARBA" id="ARBA00023180"/>
    </source>
</evidence>
<dbReference type="GO" id="GO:0005802">
    <property type="term" value="C:trans-Golgi network"/>
    <property type="evidence" value="ECO:0007669"/>
    <property type="project" value="TreeGrafter"/>
</dbReference>
<reference evidence="14" key="1">
    <citation type="submission" date="2021-01" db="EMBL/GenBank/DDBJ databases">
        <authorList>
            <person name="Li R."/>
            <person name="Bekaert M."/>
        </authorList>
    </citation>
    <scope>NUCLEOTIDE SEQUENCE</scope>
    <source>
        <strain evidence="14">Farmed</strain>
    </source>
</reference>
<keyword evidence="5 11" id="KW-0378">Hydrolase</keyword>
<feature type="active site" description="Charge relay system" evidence="10 11">
    <location>
        <position position="36"/>
    </location>
</feature>
<keyword evidence="3" id="KW-0165">Cleavage on pair of basic residues</keyword>
<evidence type="ECO:0000256" key="6">
    <source>
        <dbReference type="ARBA" id="ARBA00022825"/>
    </source>
</evidence>
<keyword evidence="8" id="KW-1015">Disulfide bond</keyword>
<dbReference type="PANTHER" id="PTHR42884:SF23">
    <property type="entry name" value="FURIN-LIKE PROTEASE 2"/>
    <property type="match status" value="1"/>
</dbReference>
<dbReference type="PROSITE" id="PS00137">
    <property type="entry name" value="SUBTILASE_HIS"/>
    <property type="match status" value="1"/>
</dbReference>
<dbReference type="PANTHER" id="PTHR42884">
    <property type="entry name" value="PROPROTEIN CONVERTASE SUBTILISIN/KEXIN-RELATED"/>
    <property type="match status" value="1"/>
</dbReference>
<dbReference type="GO" id="GO:0000139">
    <property type="term" value="C:Golgi membrane"/>
    <property type="evidence" value="ECO:0007669"/>
    <property type="project" value="TreeGrafter"/>
</dbReference>
<evidence type="ECO:0000256" key="10">
    <source>
        <dbReference type="PIRSR" id="PIRSR615500-1"/>
    </source>
</evidence>
<keyword evidence="7" id="KW-0865">Zymogen</keyword>
<dbReference type="GO" id="GO:0004252">
    <property type="term" value="F:serine-type endopeptidase activity"/>
    <property type="evidence" value="ECO:0007669"/>
    <property type="project" value="UniProtKB-UniRule"/>
</dbReference>
<evidence type="ECO:0000256" key="3">
    <source>
        <dbReference type="ARBA" id="ARBA00022685"/>
    </source>
</evidence>
<dbReference type="InterPro" id="IPR000209">
    <property type="entry name" value="Peptidase_S8/S53_dom"/>
</dbReference>
<evidence type="ECO:0000256" key="5">
    <source>
        <dbReference type="ARBA" id="ARBA00022801"/>
    </source>
</evidence>
<comment type="similarity">
    <text evidence="1">Belongs to the peptidase S8 family. Furin subfamily.</text>
</comment>
<dbReference type="Proteomes" id="UP000597762">
    <property type="component" value="Unassembled WGS sequence"/>
</dbReference>
<dbReference type="Pfam" id="PF00082">
    <property type="entry name" value="Peptidase_S8"/>
    <property type="match status" value="1"/>
</dbReference>
<keyword evidence="9" id="KW-0325">Glycoprotein</keyword>
<feature type="region of interest" description="Disordered" evidence="12">
    <location>
        <begin position="58"/>
        <end position="77"/>
    </location>
</feature>
<dbReference type="FunFam" id="3.40.50.200:FF:000021">
    <property type="entry name" value="Proprotein convertase subtilisin/kexin type 5a"/>
    <property type="match status" value="1"/>
</dbReference>
<evidence type="ECO:0000256" key="1">
    <source>
        <dbReference type="ARBA" id="ARBA00005325"/>
    </source>
</evidence>
<feature type="active site" description="Charge relay system" evidence="10 11">
    <location>
        <position position="261"/>
    </location>
</feature>
<dbReference type="InterPro" id="IPR022398">
    <property type="entry name" value="Peptidase_S8_His-AS"/>
</dbReference>
<dbReference type="PROSITE" id="PS00138">
    <property type="entry name" value="SUBTILASE_SER"/>
    <property type="match status" value="1"/>
</dbReference>
<evidence type="ECO:0000313" key="15">
    <source>
        <dbReference type="Proteomes" id="UP000597762"/>
    </source>
</evidence>
<gene>
    <name evidence="14" type="ORF">SPHA_56938</name>
</gene>
<protein>
    <recommendedName>
        <fullName evidence="13">Peptidase S8/S53 domain-containing protein</fullName>
    </recommendedName>
</protein>
<dbReference type="InterPro" id="IPR023827">
    <property type="entry name" value="Peptidase_S8_Asp-AS"/>
</dbReference>
<dbReference type="PRINTS" id="PR00723">
    <property type="entry name" value="SUBTILISIN"/>
</dbReference>
<evidence type="ECO:0000256" key="4">
    <source>
        <dbReference type="ARBA" id="ARBA00022729"/>
    </source>
</evidence>
<feature type="domain" description="Peptidase S8/S53" evidence="13">
    <location>
        <begin position="27"/>
        <end position="319"/>
    </location>
</feature>
<dbReference type="GO" id="GO:0016485">
    <property type="term" value="P:protein processing"/>
    <property type="evidence" value="ECO:0007669"/>
    <property type="project" value="TreeGrafter"/>
</dbReference>
<evidence type="ECO:0000259" key="13">
    <source>
        <dbReference type="Pfam" id="PF00082"/>
    </source>
</evidence>
<keyword evidence="2 11" id="KW-0645">Protease</keyword>
<evidence type="ECO:0000256" key="2">
    <source>
        <dbReference type="ARBA" id="ARBA00022670"/>
    </source>
</evidence>
<dbReference type="CDD" id="cd04059">
    <property type="entry name" value="Peptidases_S8_Protein_convertases_Kexins_Furin-like"/>
    <property type="match status" value="1"/>
</dbReference>
<dbReference type="InterPro" id="IPR023828">
    <property type="entry name" value="Peptidase_S8_Ser-AS"/>
</dbReference>
<dbReference type="EMBL" id="CAHIKZ030003812">
    <property type="protein sequence ID" value="CAE1304337.1"/>
    <property type="molecule type" value="Genomic_DNA"/>
</dbReference>
<dbReference type="InterPro" id="IPR036852">
    <property type="entry name" value="Peptidase_S8/S53_dom_sf"/>
</dbReference>
<comment type="caution">
    <text evidence="14">The sequence shown here is derived from an EMBL/GenBank/DDBJ whole genome shotgun (WGS) entry which is preliminary data.</text>
</comment>
<name>A0A812DPY9_ACAPH</name>
<accession>A0A812DPY9</accession>
<proteinExistence type="inferred from homology"/>
<evidence type="ECO:0000313" key="14">
    <source>
        <dbReference type="EMBL" id="CAE1304337.1"/>
    </source>
</evidence>
<dbReference type="PROSITE" id="PS51892">
    <property type="entry name" value="SUBTILASE"/>
    <property type="match status" value="1"/>
</dbReference>
<evidence type="ECO:0000256" key="11">
    <source>
        <dbReference type="PROSITE-ProRule" id="PRU01240"/>
    </source>
</evidence>
<evidence type="ECO:0000256" key="12">
    <source>
        <dbReference type="SAM" id="MobiDB-lite"/>
    </source>
</evidence>
<dbReference type="Gene3D" id="3.40.50.200">
    <property type="entry name" value="Peptidase S8/S53 domain"/>
    <property type="match status" value="1"/>
</dbReference>
<sequence length="420" mass="44970">MNNIGQTGGQAGLDLNVEPIWKKNFTGSGVTVCILDDGIDHTHPDLIDNFDVAASIDLNGDDNDQDPMPDTSNPNNGHGTRCAGAVVAKANNSVCGVGVAYKAKIGGVRMLDGTITDLLESKALLFKPNYINIYSASWGPIDDGATMEGPKPLAKAALQAGVKKGRNGLGVIYVWATGNGGLTSDDCNADGYVSSVETLAVGSVSNQGKMPYFMEQCTSTMAVVPTGGEKEKPTSKSENRKIQVVTTGLHGQCIENFEGTSGAAPLASGCIALVLQANSHLTWRDVQHLVVHSARIPSSDSNWFFNGAGLHVSHSFGFGLMDCGRMVEMAQDWKNVPPQRKCFYTSADMKMQVSYVKPVKIQIFCNSCSNIAFSHLTRLEHVQIIHPNLSHLSFLLVSKLNCFFSGTSLFLNCLHSSSLH</sequence>
<keyword evidence="6 11" id="KW-0720">Serine protease</keyword>
<dbReference type="AlphaFoldDB" id="A0A812DPY9"/>
<keyword evidence="15" id="KW-1185">Reference proteome</keyword>
<keyword evidence="4" id="KW-0732">Signal</keyword>
<dbReference type="PROSITE" id="PS00136">
    <property type="entry name" value="SUBTILASE_ASP"/>
    <property type="match status" value="1"/>
</dbReference>